<dbReference type="Gene3D" id="1.10.287.540">
    <property type="entry name" value="Helix hairpin bin"/>
    <property type="match status" value="1"/>
</dbReference>
<dbReference type="Pfam" id="PF04350">
    <property type="entry name" value="PilO"/>
    <property type="match status" value="1"/>
</dbReference>
<name>A0A4Y1YM06_9PROT</name>
<dbReference type="GO" id="GO:0043683">
    <property type="term" value="P:type IV pilus assembly"/>
    <property type="evidence" value="ECO:0007669"/>
    <property type="project" value="InterPro"/>
</dbReference>
<keyword evidence="1" id="KW-0472">Membrane</keyword>
<evidence type="ECO:0000313" key="2">
    <source>
        <dbReference type="EMBL" id="BBL35136.1"/>
    </source>
</evidence>
<protein>
    <recommendedName>
        <fullName evidence="4">Pilus assembly protein PilO</fullName>
    </recommendedName>
</protein>
<feature type="transmembrane region" description="Helical" evidence="1">
    <location>
        <begin position="20"/>
        <end position="42"/>
    </location>
</feature>
<dbReference type="PIRSF" id="PIRSF016482">
    <property type="entry name" value="PilO"/>
    <property type="match status" value="1"/>
</dbReference>
<dbReference type="InterPro" id="IPR014717">
    <property type="entry name" value="Transl_elong_EF1B/ribsomal_bS6"/>
</dbReference>
<dbReference type="EMBL" id="AP019755">
    <property type="protein sequence ID" value="BBL35136.1"/>
    <property type="molecule type" value="Genomic_DNA"/>
</dbReference>
<dbReference type="PANTHER" id="PTHR39555:SF1">
    <property type="entry name" value="TYPE IV PILUS INNER MEMBRANE COMPONENT PILO"/>
    <property type="match status" value="1"/>
</dbReference>
<organism evidence="2 3">
    <name type="scientific">Nitrosomonas stercoris</name>
    <dbReference type="NCBI Taxonomy" id="1444684"/>
    <lineage>
        <taxon>Bacteria</taxon>
        <taxon>Pseudomonadati</taxon>
        <taxon>Pseudomonadota</taxon>
        <taxon>Betaproteobacteria</taxon>
        <taxon>Nitrosomonadales</taxon>
        <taxon>Nitrosomonadaceae</taxon>
        <taxon>Nitrosomonas</taxon>
    </lineage>
</organism>
<dbReference type="InterPro" id="IPR007445">
    <property type="entry name" value="PilO"/>
</dbReference>
<keyword evidence="1" id="KW-0812">Transmembrane</keyword>
<keyword evidence="1" id="KW-1133">Transmembrane helix</keyword>
<evidence type="ECO:0008006" key="4">
    <source>
        <dbReference type="Google" id="ProtNLM"/>
    </source>
</evidence>
<dbReference type="PANTHER" id="PTHR39555">
    <property type="entry name" value="FIMBRIAL ASSEMBLY PROTEIN PILO-LIKE PROTEIN-RELATED"/>
    <property type="match status" value="1"/>
</dbReference>
<proteinExistence type="predicted"/>
<evidence type="ECO:0000313" key="3">
    <source>
        <dbReference type="Proteomes" id="UP000316473"/>
    </source>
</evidence>
<dbReference type="Gene3D" id="3.30.70.60">
    <property type="match status" value="1"/>
</dbReference>
<dbReference type="AlphaFoldDB" id="A0A4Y1YM06"/>
<evidence type="ECO:0000256" key="1">
    <source>
        <dbReference type="SAM" id="Phobius"/>
    </source>
</evidence>
<gene>
    <name evidence="2" type="ORF">Nstercoris_01393</name>
</gene>
<reference evidence="2 3" key="1">
    <citation type="submission" date="2019-06" db="EMBL/GenBank/DDBJ databases">
        <title>Nitrosomonas stercoris KYUHI-S whole genome shotgun sequence.</title>
        <authorList>
            <person name="Nakagawa T."/>
            <person name="Tsuchiya Y."/>
            <person name="Takahashi R."/>
        </authorList>
    </citation>
    <scope>NUCLEOTIDE SEQUENCE [LARGE SCALE GENOMIC DNA]</scope>
    <source>
        <strain evidence="2 3">KYUHI-S</strain>
    </source>
</reference>
<sequence>MNLLEELRHVNPNEPGAWPAAIKAGVLALLLGVIVTVGYFLVWEEQWEGLEQVRQEEESLKDTFKTKKVSAVNLDLLRGQLTEVEQTLGVLLKLLPNKSELDALLVDINRAGLGRGLQFELFKPSVKEVVRDFYAELPVAVRVTGDYHDIGAFASDVAQLPRIVTLQDIEIVPGKNHQLILNATAKTFRYLDDEEIAERKREEAEKNKQKNKKRTS</sequence>
<dbReference type="Proteomes" id="UP000316473">
    <property type="component" value="Chromosome"/>
</dbReference>
<dbReference type="KEGG" id="nst:Nstercoris_01393"/>
<keyword evidence="3" id="KW-1185">Reference proteome</keyword>
<dbReference type="GO" id="GO:0043107">
    <property type="term" value="P:type IV pilus-dependent motility"/>
    <property type="evidence" value="ECO:0007669"/>
    <property type="project" value="InterPro"/>
</dbReference>
<accession>A0A4Y1YM06</accession>